<name>A0A642VCJ1_9ASCO</name>
<feature type="compositionally biased region" description="Low complexity" evidence="7">
    <location>
        <begin position="138"/>
        <end position="154"/>
    </location>
</feature>
<proteinExistence type="predicted"/>
<dbReference type="CDD" id="cd12148">
    <property type="entry name" value="fungal_TF_MHR"/>
    <property type="match status" value="1"/>
</dbReference>
<keyword evidence="10" id="KW-1185">Reference proteome</keyword>
<dbReference type="GO" id="GO:0006351">
    <property type="term" value="P:DNA-templated transcription"/>
    <property type="evidence" value="ECO:0007669"/>
    <property type="project" value="InterPro"/>
</dbReference>
<keyword evidence="4" id="KW-0238">DNA-binding</keyword>
<dbReference type="Gene3D" id="4.10.240.10">
    <property type="entry name" value="Zn(2)-C6 fungal-type DNA-binding domain"/>
    <property type="match status" value="1"/>
</dbReference>
<organism evidence="9 10">
    <name type="scientific">Trichomonascus ciferrii</name>
    <dbReference type="NCBI Taxonomy" id="44093"/>
    <lineage>
        <taxon>Eukaryota</taxon>
        <taxon>Fungi</taxon>
        <taxon>Dikarya</taxon>
        <taxon>Ascomycota</taxon>
        <taxon>Saccharomycotina</taxon>
        <taxon>Dipodascomycetes</taxon>
        <taxon>Dipodascales</taxon>
        <taxon>Trichomonascaceae</taxon>
        <taxon>Trichomonascus</taxon>
        <taxon>Trichomonascus ciferrii complex</taxon>
    </lineage>
</organism>
<feature type="compositionally biased region" description="Polar residues" evidence="7">
    <location>
        <begin position="216"/>
        <end position="227"/>
    </location>
</feature>
<dbReference type="EMBL" id="SWFS01000112">
    <property type="protein sequence ID" value="KAA8916294.1"/>
    <property type="molecule type" value="Genomic_DNA"/>
</dbReference>
<comment type="caution">
    <text evidence="9">The sequence shown here is derived from an EMBL/GenBank/DDBJ whole genome shotgun (WGS) entry which is preliminary data.</text>
</comment>
<dbReference type="PANTHER" id="PTHR47171:SF1">
    <property type="entry name" value="ZN(II)2CYS6 TRANSCRIPTION FACTOR (EUROFUNG)"/>
    <property type="match status" value="1"/>
</dbReference>
<evidence type="ECO:0000256" key="4">
    <source>
        <dbReference type="ARBA" id="ARBA00023125"/>
    </source>
</evidence>
<dbReference type="InterPro" id="IPR052073">
    <property type="entry name" value="Amide_Lactam_Regulators"/>
</dbReference>
<dbReference type="AlphaFoldDB" id="A0A642VCJ1"/>
<keyword evidence="6" id="KW-0539">Nucleus</keyword>
<dbReference type="GO" id="GO:0003677">
    <property type="term" value="F:DNA binding"/>
    <property type="evidence" value="ECO:0007669"/>
    <property type="project" value="UniProtKB-KW"/>
</dbReference>
<reference evidence="9" key="1">
    <citation type="journal article" date="2019" name="G3 (Bethesda)">
        <title>Genome Assemblies of Two Rare Opportunistic Yeast Pathogens: Diutina rugosa (syn. Candida rugosa) and Trichomonascus ciferrii (syn. Candida ciferrii).</title>
        <authorList>
            <person name="Mixao V."/>
            <person name="Saus E."/>
            <person name="Hansen A.P."/>
            <person name="Lass-Florl C."/>
            <person name="Gabaldon T."/>
        </authorList>
    </citation>
    <scope>NUCLEOTIDE SEQUENCE</scope>
    <source>
        <strain evidence="9">CBS 4856</strain>
    </source>
</reference>
<feature type="region of interest" description="Disordered" evidence="7">
    <location>
        <begin position="39"/>
        <end position="91"/>
    </location>
</feature>
<evidence type="ECO:0000256" key="3">
    <source>
        <dbReference type="ARBA" id="ARBA00023015"/>
    </source>
</evidence>
<feature type="region of interest" description="Disordered" evidence="7">
    <location>
        <begin position="634"/>
        <end position="654"/>
    </location>
</feature>
<dbReference type="InterPro" id="IPR007219">
    <property type="entry name" value="XnlR_reg_dom"/>
</dbReference>
<evidence type="ECO:0000313" key="9">
    <source>
        <dbReference type="EMBL" id="KAA8916294.1"/>
    </source>
</evidence>
<feature type="compositionally biased region" description="Low complexity" evidence="7">
    <location>
        <begin position="65"/>
        <end position="80"/>
    </location>
</feature>
<dbReference type="InterPro" id="IPR036864">
    <property type="entry name" value="Zn2-C6_fun-type_DNA-bd_sf"/>
</dbReference>
<feature type="region of interest" description="Disordered" evidence="7">
    <location>
        <begin position="208"/>
        <end position="231"/>
    </location>
</feature>
<evidence type="ECO:0000259" key="8">
    <source>
        <dbReference type="PROSITE" id="PS50048"/>
    </source>
</evidence>
<evidence type="ECO:0000256" key="1">
    <source>
        <dbReference type="ARBA" id="ARBA00022723"/>
    </source>
</evidence>
<dbReference type="Pfam" id="PF00172">
    <property type="entry name" value="Zn_clus"/>
    <property type="match status" value="1"/>
</dbReference>
<dbReference type="CDD" id="cd00067">
    <property type="entry name" value="GAL4"/>
    <property type="match status" value="1"/>
</dbReference>
<dbReference type="SMART" id="SM00906">
    <property type="entry name" value="Fungal_trans"/>
    <property type="match status" value="1"/>
</dbReference>
<sequence length="707" mass="79683">MQKVTKKSRSAKACHACHASKVRCDITVTGPPCNRCKKRGITDCSTFPSRRGTYDRKEWLRKRQLQQQQQQQQQQQPSQQGKDSLPQQPEAAAPISSIYNTQSGARERDTLPGPQQDVPSDPIPPPAPVELPRTRPNVQSPAQYSSASSNSVGSFGQDDDSGESWECVVEYFLKKKKSKIQKSALTFLGESSPLTTLLRSLKSSGHIQINGLENGDTPNSNPGSSPTVDPETRALEEKGCFKLPNKSALETLFRYYFENVHPFNPIINRVWFSQHYKSNTLSYLLIHSVCFAASYHCPMSAIFEAEFTSRKQAKYSFYMKAKNLFDCNYEKDKLIALQSCILLSFWAGKPNDVWNPRTWLGVAFSIAEDLGMHRSTKGTDMSASDKSHLRIMWWTLCNRDIMTSLTFGRPPRVTLERCDVEKLTLDDFAAADEDPGDSMFGHREIVQSFYHMEVSKLTKMLHQVFMARCDPNAPRSSALNSSQYQQLLAWRSEIPSQIDWENNKDSIFAICLRILYHHVTLYIFRPRTSDTTSAEDCSLDKSLESASEIAMAASKLSMKSMISVPQDVYGSFFMAMVILAIDTRSHMSSNPEASSMQLQICKMVLSQSEGSWDHAQWVIKIFDRLMEQQNQLDNTDNNSAAATPTATGNNLSSMNNWVPNSSFDSQLPFHQPQPMPELDTSMKSLTDFCVPEYSDLFKIIFGGDNVT</sequence>
<evidence type="ECO:0000256" key="2">
    <source>
        <dbReference type="ARBA" id="ARBA00022833"/>
    </source>
</evidence>
<gene>
    <name evidence="9" type="ORF">TRICI_001576</name>
</gene>
<dbReference type="InterPro" id="IPR001138">
    <property type="entry name" value="Zn2Cys6_DnaBD"/>
</dbReference>
<evidence type="ECO:0000256" key="6">
    <source>
        <dbReference type="ARBA" id="ARBA00023242"/>
    </source>
</evidence>
<dbReference type="PANTHER" id="PTHR47171">
    <property type="entry name" value="FARA-RELATED"/>
    <property type="match status" value="1"/>
</dbReference>
<dbReference type="SUPFAM" id="SSF57701">
    <property type="entry name" value="Zn2/Cys6 DNA-binding domain"/>
    <property type="match status" value="1"/>
</dbReference>
<dbReference type="SMART" id="SM00066">
    <property type="entry name" value="GAL4"/>
    <property type="match status" value="1"/>
</dbReference>
<dbReference type="PROSITE" id="PS00463">
    <property type="entry name" value="ZN2_CY6_FUNGAL_1"/>
    <property type="match status" value="1"/>
</dbReference>
<evidence type="ECO:0000256" key="7">
    <source>
        <dbReference type="SAM" id="MobiDB-lite"/>
    </source>
</evidence>
<dbReference type="VEuPathDB" id="FungiDB:TRICI_001576"/>
<feature type="region of interest" description="Disordered" evidence="7">
    <location>
        <begin position="105"/>
        <end position="161"/>
    </location>
</feature>
<evidence type="ECO:0000256" key="5">
    <source>
        <dbReference type="ARBA" id="ARBA00023163"/>
    </source>
</evidence>
<evidence type="ECO:0000313" key="10">
    <source>
        <dbReference type="Proteomes" id="UP000761534"/>
    </source>
</evidence>
<dbReference type="Proteomes" id="UP000761534">
    <property type="component" value="Unassembled WGS sequence"/>
</dbReference>
<feature type="domain" description="Zn(2)-C6 fungal-type" evidence="8">
    <location>
        <begin position="13"/>
        <end position="46"/>
    </location>
</feature>
<dbReference type="GO" id="GO:0000981">
    <property type="term" value="F:DNA-binding transcription factor activity, RNA polymerase II-specific"/>
    <property type="evidence" value="ECO:0007669"/>
    <property type="project" value="InterPro"/>
</dbReference>
<protein>
    <recommendedName>
        <fullName evidence="8">Zn(2)-C6 fungal-type domain-containing protein</fullName>
    </recommendedName>
</protein>
<keyword evidence="3" id="KW-0805">Transcription regulation</keyword>
<dbReference type="OrthoDB" id="2264294at2759"/>
<dbReference type="Pfam" id="PF04082">
    <property type="entry name" value="Fungal_trans"/>
    <property type="match status" value="1"/>
</dbReference>
<dbReference type="PROSITE" id="PS50048">
    <property type="entry name" value="ZN2_CY6_FUNGAL_2"/>
    <property type="match status" value="1"/>
</dbReference>
<dbReference type="GO" id="GO:0008270">
    <property type="term" value="F:zinc ion binding"/>
    <property type="evidence" value="ECO:0007669"/>
    <property type="project" value="InterPro"/>
</dbReference>
<keyword evidence="2" id="KW-0862">Zinc</keyword>
<keyword evidence="1" id="KW-0479">Metal-binding</keyword>
<keyword evidence="5" id="KW-0804">Transcription</keyword>
<accession>A0A642VCJ1</accession>